<organism evidence="13 14">
    <name type="scientific">Luteimonas fraxinea</name>
    <dbReference type="NCBI Taxonomy" id="2901869"/>
    <lineage>
        <taxon>Bacteria</taxon>
        <taxon>Pseudomonadati</taxon>
        <taxon>Pseudomonadota</taxon>
        <taxon>Gammaproteobacteria</taxon>
        <taxon>Lysobacterales</taxon>
        <taxon>Lysobacteraceae</taxon>
        <taxon>Luteimonas</taxon>
    </lineage>
</organism>
<keyword evidence="13" id="KW-0675">Receptor</keyword>
<evidence type="ECO:0000256" key="10">
    <source>
        <dbReference type="PROSITE-ProRule" id="PRU01360"/>
    </source>
</evidence>
<evidence type="ECO:0000256" key="2">
    <source>
        <dbReference type="ARBA" id="ARBA00022448"/>
    </source>
</evidence>
<comment type="similarity">
    <text evidence="10 11">Belongs to the TonB-dependent receptor family.</text>
</comment>
<dbReference type="InterPro" id="IPR000531">
    <property type="entry name" value="Beta-barrel_TonB"/>
</dbReference>
<dbReference type="Pfam" id="PF00593">
    <property type="entry name" value="TonB_dep_Rec_b-barrel"/>
    <property type="match status" value="1"/>
</dbReference>
<keyword evidence="4" id="KW-0410">Iron transport</keyword>
<reference evidence="13" key="2">
    <citation type="journal article" date="2022" name="Syst. Appl. Microbiol.">
        <title>Physiological and genomic characterisation of Luteimonas fraxinea sp. nov., a bacterial species associated with trees tolerant to ash dieback.</title>
        <authorList>
            <person name="Ulrich K."/>
            <person name="Becker R."/>
            <person name="Behrendt U."/>
            <person name="Kube M."/>
            <person name="Schneck V."/>
            <person name="Ulrich A."/>
        </authorList>
    </citation>
    <scope>NUCLEOTIDE SEQUENCE</scope>
    <source>
        <strain evidence="13">A1P009</strain>
    </source>
</reference>
<name>A0ABS8UCT6_9GAMM</name>
<dbReference type="Gene3D" id="3.55.50.30">
    <property type="match status" value="1"/>
</dbReference>
<keyword evidence="3 10" id="KW-1134">Transmembrane beta strand</keyword>
<proteinExistence type="inferred from homology"/>
<reference evidence="13" key="1">
    <citation type="submission" date="2021-12" db="EMBL/GenBank/DDBJ databases">
        <authorList>
            <person name="Ulrich A."/>
        </authorList>
    </citation>
    <scope>NUCLEOTIDE SEQUENCE</scope>
    <source>
        <strain evidence="13">A1P009</strain>
    </source>
</reference>
<evidence type="ECO:0000256" key="3">
    <source>
        <dbReference type="ARBA" id="ARBA00022452"/>
    </source>
</evidence>
<dbReference type="InterPro" id="IPR011662">
    <property type="entry name" value="Secretin/TonB_short_N"/>
</dbReference>
<gene>
    <name evidence="13" type="ORF">LTT95_10105</name>
</gene>
<evidence type="ECO:0000256" key="1">
    <source>
        <dbReference type="ARBA" id="ARBA00004571"/>
    </source>
</evidence>
<dbReference type="Gene3D" id="2.40.170.20">
    <property type="entry name" value="TonB-dependent receptor, beta-barrel domain"/>
    <property type="match status" value="1"/>
</dbReference>
<dbReference type="InterPro" id="IPR012910">
    <property type="entry name" value="Plug_dom"/>
</dbReference>
<protein>
    <submittedName>
        <fullName evidence="13">TonB-dependent receptor</fullName>
    </submittedName>
</protein>
<evidence type="ECO:0000256" key="8">
    <source>
        <dbReference type="ARBA" id="ARBA00023136"/>
    </source>
</evidence>
<evidence type="ECO:0000256" key="4">
    <source>
        <dbReference type="ARBA" id="ARBA00022496"/>
    </source>
</evidence>
<dbReference type="RefSeq" id="WP_232136304.1">
    <property type="nucleotide sequence ID" value="NZ_CP089507.1"/>
</dbReference>
<evidence type="ECO:0000313" key="13">
    <source>
        <dbReference type="EMBL" id="MCD9097288.1"/>
    </source>
</evidence>
<comment type="caution">
    <text evidence="13">The sequence shown here is derived from an EMBL/GenBank/DDBJ whole genome shotgun (WGS) entry which is preliminary data.</text>
</comment>
<evidence type="ECO:0000256" key="9">
    <source>
        <dbReference type="ARBA" id="ARBA00023237"/>
    </source>
</evidence>
<keyword evidence="7 11" id="KW-0798">TonB box</keyword>
<dbReference type="Pfam" id="PF07660">
    <property type="entry name" value="STN"/>
    <property type="match status" value="1"/>
</dbReference>
<dbReference type="InterPro" id="IPR036942">
    <property type="entry name" value="Beta-barrel_TonB_sf"/>
</dbReference>
<dbReference type="PANTHER" id="PTHR47234">
    <property type="match status" value="1"/>
</dbReference>
<dbReference type="Proteomes" id="UP001430360">
    <property type="component" value="Unassembled WGS sequence"/>
</dbReference>
<dbReference type="InterPro" id="IPR037066">
    <property type="entry name" value="Plug_dom_sf"/>
</dbReference>
<dbReference type="InterPro" id="IPR039426">
    <property type="entry name" value="TonB-dep_rcpt-like"/>
</dbReference>
<keyword evidence="4" id="KW-0406">Ion transport</keyword>
<evidence type="ECO:0000259" key="12">
    <source>
        <dbReference type="SMART" id="SM00965"/>
    </source>
</evidence>
<evidence type="ECO:0000256" key="5">
    <source>
        <dbReference type="ARBA" id="ARBA00022692"/>
    </source>
</evidence>
<dbReference type="EMBL" id="JAJQKU010000003">
    <property type="protein sequence ID" value="MCD9097288.1"/>
    <property type="molecule type" value="Genomic_DNA"/>
</dbReference>
<evidence type="ECO:0000256" key="11">
    <source>
        <dbReference type="RuleBase" id="RU003357"/>
    </source>
</evidence>
<keyword evidence="6" id="KW-0408">Iron</keyword>
<evidence type="ECO:0000256" key="6">
    <source>
        <dbReference type="ARBA" id="ARBA00023004"/>
    </source>
</evidence>
<dbReference type="SUPFAM" id="SSF56935">
    <property type="entry name" value="Porins"/>
    <property type="match status" value="1"/>
</dbReference>
<keyword evidence="14" id="KW-1185">Reference proteome</keyword>
<feature type="domain" description="Secretin/TonB short N-terminal" evidence="12">
    <location>
        <begin position="58"/>
        <end position="109"/>
    </location>
</feature>
<accession>A0ABS8UCT6</accession>
<keyword evidence="8 10" id="KW-0472">Membrane</keyword>
<dbReference type="PANTHER" id="PTHR47234:SF2">
    <property type="entry name" value="TONB-DEPENDENT RECEPTOR"/>
    <property type="match status" value="1"/>
</dbReference>
<dbReference type="Pfam" id="PF07715">
    <property type="entry name" value="Plug"/>
    <property type="match status" value="1"/>
</dbReference>
<keyword evidence="2 10" id="KW-0813">Transport</keyword>
<keyword evidence="5 10" id="KW-0812">Transmembrane</keyword>
<dbReference type="Gene3D" id="2.170.130.10">
    <property type="entry name" value="TonB-dependent receptor, plug domain"/>
    <property type="match status" value="1"/>
</dbReference>
<evidence type="ECO:0000313" key="14">
    <source>
        <dbReference type="Proteomes" id="UP001430360"/>
    </source>
</evidence>
<evidence type="ECO:0000256" key="7">
    <source>
        <dbReference type="ARBA" id="ARBA00023077"/>
    </source>
</evidence>
<comment type="subcellular location">
    <subcellularLocation>
        <location evidence="1 10">Cell outer membrane</location>
        <topology evidence="1 10">Multi-pass membrane protein</topology>
    </subcellularLocation>
</comment>
<sequence length="1000" mass="106444">MRRYSRHPLVPALAIALGLGGGMLVTTTAWAQGAPQAYSIESQPLGAALNQLALAADRQIMVSPDLVRGLTAPALSGQHALDDALALLLAGTGLQHRQNADGVILVYRADAPANEPAAAAAPQAAVQADGATNLDVVRVSGSRIDRPDFVSPTPILPISAEELNLDMRTNVGAALNDLPQFRATSSPQTTGSNTGAGNAPVDLRGLGISRTLVLLDGRRVSGDNDLNTIPSVLVKYVDVVTGGASAAWGSGAVGGVVNITLDHDFEGLKLGAQAGRSTFSDGDERRFEGAWGTRFANDRGHLLVGGEFLDNDGIVPRTARPRAGRWSTLTINGQPTLMPDVGFADAAIGGLIVGARDANGAVVPGFALNGKAFNPDGSLRDFAFGTRVGALMSGGEGPSNDNFSPLSAPQKRYSTMASLRYDLTDEVRMTADVRHSRMFNHYIWFGDHNRGNLAIGRDNAFLPDAVRAEMLAAGATTLTLGRFNNDINYPQIDFERRTTQATLAFDGYAGDSWRWSAYYSHGEAEQNFDTPGFVLRDEWANAIDSVIDPATGNPVCRVTLANPAVACVPINVFGEGAPSQAAADYVTGTPSQRSTTRLDTFGASLRGEPFQMPAGAASVAVGVEARRESIDQRVGALDAAKAFRSFSFNPMQGSFTVKELFGEVLLPIAKDRPVFNDLGINAAARVSDYSTTGAIWSWKLGATNEFFPGFRGRVARSRDIRSANLSELFTTSTTGWSYVLDPVTRDTVYALSNGGGNPDLVPETADTLTAGITWSPQSVEGLDLSVDYFDIRIQDVITTVGLQDILNRCAAGNAAMCARVERDAGGNITRIVSTFTNLSEYKTDGVDLEVAYKRPVTLFGTGGTLSARTLASWINSLTTDDGINSIEYVESQGYAFGLGVPKWRAVSSLAFSSDRFSANVRARYISAGQYDRNQAIVNGAIGSYVYYDLGASARFGEGGQFELYGAINNVTNKQAPIASTFSPYYDVMGRYYTAGLRLKF</sequence>
<dbReference type="PROSITE" id="PS52016">
    <property type="entry name" value="TONB_DEPENDENT_REC_3"/>
    <property type="match status" value="1"/>
</dbReference>
<dbReference type="SMART" id="SM00965">
    <property type="entry name" value="STN"/>
    <property type="match status" value="1"/>
</dbReference>
<keyword evidence="9 10" id="KW-0998">Cell outer membrane</keyword>